<keyword evidence="2" id="KW-1185">Reference proteome</keyword>
<dbReference type="Proteomes" id="UP001148018">
    <property type="component" value="Unassembled WGS sequence"/>
</dbReference>
<organism evidence="1 2">
    <name type="scientific">Muraenolepis orangiensis</name>
    <name type="common">Patagonian moray cod</name>
    <dbReference type="NCBI Taxonomy" id="630683"/>
    <lineage>
        <taxon>Eukaryota</taxon>
        <taxon>Metazoa</taxon>
        <taxon>Chordata</taxon>
        <taxon>Craniata</taxon>
        <taxon>Vertebrata</taxon>
        <taxon>Euteleostomi</taxon>
        <taxon>Actinopterygii</taxon>
        <taxon>Neopterygii</taxon>
        <taxon>Teleostei</taxon>
        <taxon>Neoteleostei</taxon>
        <taxon>Acanthomorphata</taxon>
        <taxon>Zeiogadaria</taxon>
        <taxon>Gadariae</taxon>
        <taxon>Gadiformes</taxon>
        <taxon>Muraenolepidoidei</taxon>
        <taxon>Muraenolepididae</taxon>
        <taxon>Muraenolepis</taxon>
    </lineage>
</organism>
<evidence type="ECO:0000313" key="2">
    <source>
        <dbReference type="Proteomes" id="UP001148018"/>
    </source>
</evidence>
<proteinExistence type="predicted"/>
<sequence>MLSGKLTLIAYDDDIEYFLLGCQNDGPKALCVIRPNGHHTCEPLEGSTYSGQDSLEGSTSTDQCESEAVAGTPLEAYPILFQTMGCSVDNVATMYHDC</sequence>
<comment type="caution">
    <text evidence="1">The sequence shown here is derived from an EMBL/GenBank/DDBJ whole genome shotgun (WGS) entry which is preliminary data.</text>
</comment>
<dbReference type="AlphaFoldDB" id="A0A9Q0D9J4"/>
<evidence type="ECO:0000313" key="1">
    <source>
        <dbReference type="EMBL" id="KAJ3584331.1"/>
    </source>
</evidence>
<accession>A0A9Q0D9J4</accession>
<name>A0A9Q0D9J4_9TELE</name>
<protein>
    <submittedName>
        <fullName evidence="1">Uncharacterized protein</fullName>
    </submittedName>
</protein>
<reference evidence="1" key="1">
    <citation type="submission" date="2022-07" db="EMBL/GenBank/DDBJ databases">
        <title>Chromosome-level genome of Muraenolepis orangiensis.</title>
        <authorList>
            <person name="Kim J."/>
        </authorList>
    </citation>
    <scope>NUCLEOTIDE SEQUENCE</scope>
    <source>
        <strain evidence="1">KU_S4_2022</strain>
        <tissue evidence="1">Muscle</tissue>
    </source>
</reference>
<gene>
    <name evidence="1" type="ORF">NHX12_014827</name>
</gene>
<dbReference type="EMBL" id="JANIIK010000119">
    <property type="protein sequence ID" value="KAJ3584331.1"/>
    <property type="molecule type" value="Genomic_DNA"/>
</dbReference>